<organism evidence="2 3">
    <name type="scientific">Desmophyllum pertusum</name>
    <dbReference type="NCBI Taxonomy" id="174260"/>
    <lineage>
        <taxon>Eukaryota</taxon>
        <taxon>Metazoa</taxon>
        <taxon>Cnidaria</taxon>
        <taxon>Anthozoa</taxon>
        <taxon>Hexacorallia</taxon>
        <taxon>Scleractinia</taxon>
        <taxon>Caryophylliina</taxon>
        <taxon>Caryophylliidae</taxon>
        <taxon>Desmophyllum</taxon>
    </lineage>
</organism>
<dbReference type="AlphaFoldDB" id="A0A9W9ZDK0"/>
<feature type="transmembrane region" description="Helical" evidence="1">
    <location>
        <begin position="307"/>
        <end position="327"/>
    </location>
</feature>
<name>A0A9W9ZDK0_9CNID</name>
<keyword evidence="1" id="KW-0812">Transmembrane</keyword>
<feature type="transmembrane region" description="Helical" evidence="1">
    <location>
        <begin position="234"/>
        <end position="254"/>
    </location>
</feature>
<evidence type="ECO:0000256" key="1">
    <source>
        <dbReference type="SAM" id="Phobius"/>
    </source>
</evidence>
<reference evidence="2" key="1">
    <citation type="submission" date="2023-01" db="EMBL/GenBank/DDBJ databases">
        <title>Genome assembly of the deep-sea coral Lophelia pertusa.</title>
        <authorList>
            <person name="Herrera S."/>
            <person name="Cordes E."/>
        </authorList>
    </citation>
    <scope>NUCLEOTIDE SEQUENCE</scope>
    <source>
        <strain evidence="2">USNM1676648</strain>
        <tissue evidence="2">Polyp</tissue>
    </source>
</reference>
<evidence type="ECO:0000313" key="2">
    <source>
        <dbReference type="EMBL" id="KAJ7379612.1"/>
    </source>
</evidence>
<feature type="transmembrane region" description="Helical" evidence="1">
    <location>
        <begin position="6"/>
        <end position="34"/>
    </location>
</feature>
<dbReference type="EMBL" id="MU826356">
    <property type="protein sequence ID" value="KAJ7379612.1"/>
    <property type="molecule type" value="Genomic_DNA"/>
</dbReference>
<accession>A0A9W9ZDK0</accession>
<evidence type="ECO:0008006" key="4">
    <source>
        <dbReference type="Google" id="ProtNLM"/>
    </source>
</evidence>
<dbReference type="OrthoDB" id="5962437at2759"/>
<keyword evidence="3" id="KW-1185">Reference proteome</keyword>
<comment type="caution">
    <text evidence="2">The sequence shown here is derived from an EMBL/GenBank/DDBJ whole genome shotgun (WGS) entry which is preliminary data.</text>
</comment>
<sequence length="329" mass="36169">MAVSVAILPSFVAVGFTLSIFAIYGVITVNGLCAGLSQSLVSRMVVLFPGGKSSLLVRYGESIGTLFPAVVQTILILSRGLDSTESQLTTYNTLCLYVLFGVAFLGIIIGLFSLIKLSKSGIYELFAGRDCIAHSPKNITLGSVPETAKRRYHTIKWYLFVEFTLSLVSYFVLSLAPFIHQVTLENPHSSTAPFWKVYLATVFIALFRVGDFFGGVLSGFCCSGRQRMNRDVAMFLYLSGSILRLGFVIAAVFFTRTPFLVYHNLFMMSFYFMLAFTNGFLSVAMASSCQSLIRVQRKDTCPIVSQFIWMSGLLGATVGIALSFVQLTI</sequence>
<gene>
    <name evidence="2" type="ORF">OS493_014007</name>
</gene>
<dbReference type="Proteomes" id="UP001163046">
    <property type="component" value="Unassembled WGS sequence"/>
</dbReference>
<feature type="transmembrane region" description="Helical" evidence="1">
    <location>
        <begin position="157"/>
        <end position="179"/>
    </location>
</feature>
<keyword evidence="1" id="KW-0472">Membrane</keyword>
<protein>
    <recommendedName>
        <fullName evidence="4">Equilibrative nucleoside transporter</fullName>
    </recommendedName>
</protein>
<keyword evidence="1" id="KW-1133">Transmembrane helix</keyword>
<evidence type="ECO:0000313" key="3">
    <source>
        <dbReference type="Proteomes" id="UP001163046"/>
    </source>
</evidence>
<feature type="transmembrane region" description="Helical" evidence="1">
    <location>
        <begin position="96"/>
        <end position="115"/>
    </location>
</feature>
<proteinExistence type="predicted"/>
<feature type="transmembrane region" description="Helical" evidence="1">
    <location>
        <begin position="199"/>
        <end position="222"/>
    </location>
</feature>
<feature type="transmembrane region" description="Helical" evidence="1">
    <location>
        <begin position="266"/>
        <end position="286"/>
    </location>
</feature>